<dbReference type="Proteomes" id="UP000323144">
    <property type="component" value="Chromosome"/>
</dbReference>
<organism evidence="2 3">
    <name type="scientific">Spiroplasma chinense</name>
    <dbReference type="NCBI Taxonomy" id="216932"/>
    <lineage>
        <taxon>Bacteria</taxon>
        <taxon>Bacillati</taxon>
        <taxon>Mycoplasmatota</taxon>
        <taxon>Mollicutes</taxon>
        <taxon>Entomoplasmatales</taxon>
        <taxon>Spiroplasmataceae</taxon>
        <taxon>Spiroplasma</taxon>
    </lineage>
</organism>
<dbReference type="KEGG" id="schi:SCHIN_v1c05890"/>
<dbReference type="NCBIfam" id="NF038029">
    <property type="entry name" value="LP_plasma"/>
    <property type="match status" value="1"/>
</dbReference>
<dbReference type="EMBL" id="CP043026">
    <property type="protein sequence ID" value="QEH61786.1"/>
    <property type="molecule type" value="Genomic_DNA"/>
</dbReference>
<reference evidence="2 3" key="1">
    <citation type="submission" date="2019-08" db="EMBL/GenBank/DDBJ databases">
        <title>Complete genome sequence of Spiroplasma chinense CCH (DSM 19755).</title>
        <authorList>
            <person name="Shen H.-Y."/>
            <person name="Lin Y.-C."/>
            <person name="Chou L."/>
            <person name="Kuo C.-H."/>
        </authorList>
    </citation>
    <scope>NUCLEOTIDE SEQUENCE [LARGE SCALE GENOMIC DNA]</scope>
    <source>
        <strain evidence="2 3">CCH</strain>
    </source>
</reference>
<dbReference type="PROSITE" id="PS51257">
    <property type="entry name" value="PROKAR_LIPOPROTEIN"/>
    <property type="match status" value="1"/>
</dbReference>
<dbReference type="InterPro" id="IPR054816">
    <property type="entry name" value="Lipoprotein_mollicutes-type_CS"/>
</dbReference>
<gene>
    <name evidence="2" type="ORF">SCHIN_v1c05890</name>
</gene>
<feature type="signal peptide" evidence="1">
    <location>
        <begin position="1"/>
        <end position="19"/>
    </location>
</feature>
<proteinExistence type="predicted"/>
<evidence type="ECO:0000313" key="3">
    <source>
        <dbReference type="Proteomes" id="UP000323144"/>
    </source>
</evidence>
<accession>A0A5B9Y509</accession>
<evidence type="ECO:0000256" key="1">
    <source>
        <dbReference type="SAM" id="SignalP"/>
    </source>
</evidence>
<keyword evidence="3" id="KW-1185">Reference proteome</keyword>
<protein>
    <recommendedName>
        <fullName evidence="4">Lipoprotein</fullName>
    </recommendedName>
</protein>
<sequence>MKKLLTIFAAFGLTGVASASVVACDDTADKNLLNANINDTLNDDSNKADNQGIDATNPSVEMPAINGNQGIDATNPSVEMPAINGNQGIDATNPSVEMPAINGNQGIDATNPSVEAPVVDQPEVEKNNDSKFALVGIEDVITIKNHDTVEYDLVDGQDLSGINFTITNVNVAQYYDVHLSEDMSKLVITTDYGIQSKVELVVTGDVLVETNFTLSVQW</sequence>
<name>A0A5B9Y509_9MOLU</name>
<evidence type="ECO:0000313" key="2">
    <source>
        <dbReference type="EMBL" id="QEH61786.1"/>
    </source>
</evidence>
<feature type="chain" id="PRO_5023114151" description="Lipoprotein" evidence="1">
    <location>
        <begin position="20"/>
        <end position="218"/>
    </location>
</feature>
<keyword evidence="1" id="KW-0732">Signal</keyword>
<dbReference type="AlphaFoldDB" id="A0A5B9Y509"/>
<dbReference type="RefSeq" id="WP_166508171.1">
    <property type="nucleotide sequence ID" value="NZ_CP043026.1"/>
</dbReference>
<evidence type="ECO:0008006" key="4">
    <source>
        <dbReference type="Google" id="ProtNLM"/>
    </source>
</evidence>